<evidence type="ECO:0000313" key="12">
    <source>
        <dbReference type="Proteomes" id="UP000315724"/>
    </source>
</evidence>
<dbReference type="NCBIfam" id="TIGR01128">
    <property type="entry name" value="holA"/>
    <property type="match status" value="1"/>
</dbReference>
<evidence type="ECO:0000256" key="2">
    <source>
        <dbReference type="ARBA" id="ARBA00017703"/>
    </source>
</evidence>
<dbReference type="SUPFAM" id="SSF52540">
    <property type="entry name" value="P-loop containing nucleoside triphosphate hydrolases"/>
    <property type="match status" value="1"/>
</dbReference>
<dbReference type="GO" id="GO:0006261">
    <property type="term" value="P:DNA-templated DNA replication"/>
    <property type="evidence" value="ECO:0007669"/>
    <property type="project" value="TreeGrafter"/>
</dbReference>
<evidence type="ECO:0000259" key="10">
    <source>
        <dbReference type="Pfam" id="PF21694"/>
    </source>
</evidence>
<dbReference type="Gene3D" id="3.40.50.300">
    <property type="entry name" value="P-loop containing nucleotide triphosphate hydrolases"/>
    <property type="match status" value="1"/>
</dbReference>
<dbReference type="InterPro" id="IPR027417">
    <property type="entry name" value="P-loop_NTPase"/>
</dbReference>
<dbReference type="InterPro" id="IPR008921">
    <property type="entry name" value="DNA_pol3_clamp-load_cplx_C"/>
</dbReference>
<comment type="catalytic activity">
    <reaction evidence="8">
        <text>DNA(n) + a 2'-deoxyribonucleoside 5'-triphosphate = DNA(n+1) + diphosphate</text>
        <dbReference type="Rhea" id="RHEA:22508"/>
        <dbReference type="Rhea" id="RHEA-COMP:17339"/>
        <dbReference type="Rhea" id="RHEA-COMP:17340"/>
        <dbReference type="ChEBI" id="CHEBI:33019"/>
        <dbReference type="ChEBI" id="CHEBI:61560"/>
        <dbReference type="ChEBI" id="CHEBI:173112"/>
        <dbReference type="EC" id="2.7.7.7"/>
    </reaction>
</comment>
<keyword evidence="3" id="KW-0808">Transferase</keyword>
<dbReference type="Proteomes" id="UP000315724">
    <property type="component" value="Chromosome"/>
</dbReference>
<dbReference type="Pfam" id="PF21694">
    <property type="entry name" value="DNA_pol3_delta_C"/>
    <property type="match status" value="1"/>
</dbReference>
<evidence type="ECO:0000259" key="9">
    <source>
        <dbReference type="Pfam" id="PF06144"/>
    </source>
</evidence>
<dbReference type="OrthoDB" id="269621at2"/>
<dbReference type="InterPro" id="IPR048466">
    <property type="entry name" value="DNA_pol3_delta-like_C"/>
</dbReference>
<dbReference type="GO" id="GO:0003677">
    <property type="term" value="F:DNA binding"/>
    <property type="evidence" value="ECO:0007669"/>
    <property type="project" value="InterPro"/>
</dbReference>
<gene>
    <name evidence="11" type="ORF">Mal48_48410</name>
</gene>
<dbReference type="PANTHER" id="PTHR34388:SF1">
    <property type="entry name" value="DNA POLYMERASE III SUBUNIT DELTA"/>
    <property type="match status" value="1"/>
</dbReference>
<feature type="domain" description="DNA polymerase III delta subunit-like C-terminal" evidence="10">
    <location>
        <begin position="213"/>
        <end position="328"/>
    </location>
</feature>
<keyword evidence="4" id="KW-0548">Nucleotidyltransferase</keyword>
<dbReference type="Gene3D" id="1.20.272.10">
    <property type="match status" value="1"/>
</dbReference>
<dbReference type="KEGG" id="tpol:Mal48_48410"/>
<dbReference type="AlphaFoldDB" id="A0A517QVA5"/>
<keyword evidence="12" id="KW-1185">Reference proteome</keyword>
<accession>A0A517QVA5</accession>
<evidence type="ECO:0000256" key="5">
    <source>
        <dbReference type="ARBA" id="ARBA00022705"/>
    </source>
</evidence>
<evidence type="ECO:0000256" key="1">
    <source>
        <dbReference type="ARBA" id="ARBA00012417"/>
    </source>
</evidence>
<keyword evidence="6" id="KW-0239">DNA-directed DNA polymerase</keyword>
<evidence type="ECO:0000256" key="3">
    <source>
        <dbReference type="ARBA" id="ARBA00022679"/>
    </source>
</evidence>
<name>A0A517QVA5_9PLAN</name>
<dbReference type="EMBL" id="CP036267">
    <property type="protein sequence ID" value="QDT35563.1"/>
    <property type="molecule type" value="Genomic_DNA"/>
</dbReference>
<protein>
    <recommendedName>
        <fullName evidence="2">DNA polymerase III subunit delta</fullName>
        <ecNumber evidence="1">2.7.7.7</ecNumber>
    </recommendedName>
</protein>
<dbReference type="SUPFAM" id="SSF48019">
    <property type="entry name" value="post-AAA+ oligomerization domain-like"/>
    <property type="match status" value="1"/>
</dbReference>
<reference evidence="11 12" key="1">
    <citation type="submission" date="2019-02" db="EMBL/GenBank/DDBJ databases">
        <title>Deep-cultivation of Planctomycetes and their phenomic and genomic characterization uncovers novel biology.</title>
        <authorList>
            <person name="Wiegand S."/>
            <person name="Jogler M."/>
            <person name="Boedeker C."/>
            <person name="Pinto D."/>
            <person name="Vollmers J."/>
            <person name="Rivas-Marin E."/>
            <person name="Kohn T."/>
            <person name="Peeters S.H."/>
            <person name="Heuer A."/>
            <person name="Rast P."/>
            <person name="Oberbeckmann S."/>
            <person name="Bunk B."/>
            <person name="Jeske O."/>
            <person name="Meyerdierks A."/>
            <person name="Storesund J.E."/>
            <person name="Kallscheuer N."/>
            <person name="Luecker S."/>
            <person name="Lage O.M."/>
            <person name="Pohl T."/>
            <person name="Merkel B.J."/>
            <person name="Hornburger P."/>
            <person name="Mueller R.-W."/>
            <person name="Bruemmer F."/>
            <person name="Labrenz M."/>
            <person name="Spormann A.M."/>
            <person name="Op den Camp H."/>
            <person name="Overmann J."/>
            <person name="Amann R."/>
            <person name="Jetten M.S.M."/>
            <person name="Mascher T."/>
            <person name="Medema M.H."/>
            <person name="Devos D.P."/>
            <person name="Kaster A.-K."/>
            <person name="Ovreas L."/>
            <person name="Rohde M."/>
            <person name="Galperin M.Y."/>
            <person name="Jogler C."/>
        </authorList>
    </citation>
    <scope>NUCLEOTIDE SEQUENCE [LARGE SCALE GENOMIC DNA]</scope>
    <source>
        <strain evidence="11 12">Mal48</strain>
    </source>
</reference>
<dbReference type="InterPro" id="IPR010372">
    <property type="entry name" value="DNA_pol3_delta_N"/>
</dbReference>
<keyword evidence="5" id="KW-0235">DNA replication</keyword>
<dbReference type="GO" id="GO:0009360">
    <property type="term" value="C:DNA polymerase III complex"/>
    <property type="evidence" value="ECO:0007669"/>
    <property type="project" value="InterPro"/>
</dbReference>
<dbReference type="GO" id="GO:0003887">
    <property type="term" value="F:DNA-directed DNA polymerase activity"/>
    <property type="evidence" value="ECO:0007669"/>
    <property type="project" value="UniProtKB-KW"/>
</dbReference>
<dbReference type="RefSeq" id="WP_145205330.1">
    <property type="nucleotide sequence ID" value="NZ_CP036267.1"/>
</dbReference>
<evidence type="ECO:0000256" key="4">
    <source>
        <dbReference type="ARBA" id="ARBA00022695"/>
    </source>
</evidence>
<dbReference type="Pfam" id="PF06144">
    <property type="entry name" value="DNA_pol3_delta"/>
    <property type="match status" value="1"/>
</dbReference>
<dbReference type="InterPro" id="IPR005790">
    <property type="entry name" value="DNA_polIII_delta"/>
</dbReference>
<evidence type="ECO:0000313" key="11">
    <source>
        <dbReference type="EMBL" id="QDT35563.1"/>
    </source>
</evidence>
<proteinExistence type="inferred from homology"/>
<feature type="domain" description="DNA polymerase III delta N-terminal" evidence="9">
    <location>
        <begin position="20"/>
        <end position="135"/>
    </location>
</feature>
<dbReference type="PANTHER" id="PTHR34388">
    <property type="entry name" value="DNA POLYMERASE III SUBUNIT DELTA"/>
    <property type="match status" value="1"/>
</dbReference>
<organism evidence="11 12">
    <name type="scientific">Thalassoglobus polymorphus</name>
    <dbReference type="NCBI Taxonomy" id="2527994"/>
    <lineage>
        <taxon>Bacteria</taxon>
        <taxon>Pseudomonadati</taxon>
        <taxon>Planctomycetota</taxon>
        <taxon>Planctomycetia</taxon>
        <taxon>Planctomycetales</taxon>
        <taxon>Planctomycetaceae</taxon>
        <taxon>Thalassoglobus</taxon>
    </lineage>
</organism>
<evidence type="ECO:0000256" key="8">
    <source>
        <dbReference type="ARBA" id="ARBA00049244"/>
    </source>
</evidence>
<evidence type="ECO:0000256" key="7">
    <source>
        <dbReference type="ARBA" id="ARBA00034754"/>
    </source>
</evidence>
<dbReference type="EC" id="2.7.7.7" evidence="1"/>
<dbReference type="Gene3D" id="1.10.8.60">
    <property type="match status" value="1"/>
</dbReference>
<evidence type="ECO:0000256" key="6">
    <source>
        <dbReference type="ARBA" id="ARBA00022932"/>
    </source>
</evidence>
<comment type="similarity">
    <text evidence="7">Belongs to the DNA polymerase HolA subunit family.</text>
</comment>
<sequence>MHATDFIKQKDDAKTASMIVLYGNESHLKTSTLDGLCQTFLGSPIEESIGLTRFTGKETDFRTVRDEIQTVSMFTPSKLVVVENADEFVSANRPQLESFAANPVGKSKLVLEVKKWPGNTKLAKKIAKTGLAIECSELTGGRLSSWLVMQAKEEYEKHLTRDAAQLIMELAGTGMGLLDQELQKLTSYVGDREKIGAEDVRTLVGGWKAETTWTMINAARDGQTDLALNCLQKLMHAGEAPQKILGGMNYVFKKIALATELSRQGKPLPAALKEAGVFYKEIDDVERYLRRIRRPRAERILNRLAQADSDLKGRSQLPLQMQMEQLILWLSGATEV</sequence>